<comment type="caution">
    <text evidence="1">The sequence shown here is derived from an EMBL/GenBank/DDBJ whole genome shotgun (WGS) entry which is preliminary data.</text>
</comment>
<dbReference type="RefSeq" id="WP_176071353.1">
    <property type="nucleotide sequence ID" value="NZ_JABWMJ010000013.1"/>
</dbReference>
<dbReference type="PANTHER" id="PTHR37310">
    <property type="entry name" value="CYTOPLASMIC PROTEIN-RELATED"/>
    <property type="match status" value="1"/>
</dbReference>
<organism evidence="1 2">
    <name type="scientific">Piscinibacter koreensis</name>
    <dbReference type="NCBI Taxonomy" id="2742824"/>
    <lineage>
        <taxon>Bacteria</taxon>
        <taxon>Pseudomonadati</taxon>
        <taxon>Pseudomonadota</taxon>
        <taxon>Betaproteobacteria</taxon>
        <taxon>Burkholderiales</taxon>
        <taxon>Sphaerotilaceae</taxon>
        <taxon>Piscinibacter</taxon>
    </lineage>
</organism>
<keyword evidence="2" id="KW-1185">Reference proteome</keyword>
<gene>
    <name evidence="1" type="ORF">HQN59_22440</name>
</gene>
<proteinExistence type="predicted"/>
<dbReference type="EMBL" id="JABWMJ010000013">
    <property type="protein sequence ID" value="NUZ08511.1"/>
    <property type="molecule type" value="Genomic_DNA"/>
</dbReference>
<dbReference type="PANTHER" id="PTHR37310:SF1">
    <property type="entry name" value="CYTOPLASMIC PROTEIN"/>
    <property type="match status" value="1"/>
</dbReference>
<dbReference type="CDD" id="cd08026">
    <property type="entry name" value="DUF326"/>
    <property type="match status" value="1"/>
</dbReference>
<dbReference type="Pfam" id="PF03860">
    <property type="entry name" value="Csp"/>
    <property type="match status" value="1"/>
</dbReference>
<accession>A0A7Y6TYX4</accession>
<sequence>MQDSIKACLDCHSMCLRMATTFCLEQGGRHVEPKHLRLMLNCAELCQTSANFMLSDSPLHGRVCLICAEACEACAKSCEQVGDMRECVEECQSCAKSCRAMT</sequence>
<dbReference type="InterPro" id="IPR005560">
    <property type="entry name" value="Csp_YhjQ"/>
</dbReference>
<protein>
    <submittedName>
        <fullName evidence="1">Four-helix bundle copper-binding protein</fullName>
    </submittedName>
</protein>
<name>A0A7Y6TYX4_9BURK</name>
<reference evidence="1 2" key="1">
    <citation type="submission" date="2020-06" db="EMBL/GenBank/DDBJ databases">
        <title>Schlegella sp. ID0723 isolated from air conditioner.</title>
        <authorList>
            <person name="Kim D.Y."/>
            <person name="Kim D.-U."/>
        </authorList>
    </citation>
    <scope>NUCLEOTIDE SEQUENCE [LARGE SCALE GENOMIC DNA]</scope>
    <source>
        <strain evidence="1 2">ID0723</strain>
    </source>
</reference>
<evidence type="ECO:0000313" key="1">
    <source>
        <dbReference type="EMBL" id="NUZ08511.1"/>
    </source>
</evidence>
<dbReference type="Gene3D" id="1.20.1270.360">
    <property type="match status" value="1"/>
</dbReference>
<dbReference type="InterPro" id="IPR044543">
    <property type="entry name" value="YHJQ-like"/>
</dbReference>
<dbReference type="AlphaFoldDB" id="A0A7Y6TYX4"/>
<dbReference type="Proteomes" id="UP000529637">
    <property type="component" value="Unassembled WGS sequence"/>
</dbReference>
<evidence type="ECO:0000313" key="2">
    <source>
        <dbReference type="Proteomes" id="UP000529637"/>
    </source>
</evidence>